<feature type="non-terminal residue" evidence="5">
    <location>
        <position position="845"/>
    </location>
</feature>
<evidence type="ECO:0000259" key="4">
    <source>
        <dbReference type="Pfam" id="PF15711"/>
    </source>
</evidence>
<dbReference type="GO" id="GO:0016266">
    <property type="term" value="P:protein O-linked glycosylation via N-acetyl-galactosamine"/>
    <property type="evidence" value="ECO:0007669"/>
    <property type="project" value="TreeGrafter"/>
</dbReference>
<dbReference type="AlphaFoldDB" id="A0A085MWB5"/>
<keyword evidence="2" id="KW-1133">Transmembrane helix</keyword>
<dbReference type="InterPro" id="IPR039477">
    <property type="entry name" value="ILEI/PANDER_dom"/>
</dbReference>
<gene>
    <name evidence="5" type="ORF">M514_26324</name>
</gene>
<dbReference type="PANTHER" id="PTHR46396">
    <property type="entry name" value="PROTEIN O-LINKED-MANNOSE BETA-1,2-N-ACETYLGLUCOSAMINYLTRANSFERASE 1"/>
    <property type="match status" value="1"/>
</dbReference>
<name>A0A085MWB5_9BILA</name>
<evidence type="ECO:0000256" key="2">
    <source>
        <dbReference type="SAM" id="Phobius"/>
    </source>
</evidence>
<dbReference type="PANTHER" id="PTHR46396:SF2">
    <property type="entry name" value="ILEI_PANDER DOMAIN-CONTAINING PROTEIN"/>
    <property type="match status" value="1"/>
</dbReference>
<dbReference type="Pfam" id="PF15711">
    <property type="entry name" value="ILEI"/>
    <property type="match status" value="1"/>
</dbReference>
<proteinExistence type="predicted"/>
<evidence type="ECO:0000313" key="5">
    <source>
        <dbReference type="EMBL" id="KFD61511.1"/>
    </source>
</evidence>
<dbReference type="InterPro" id="IPR052463">
    <property type="entry name" value="O-linked_mannose_GnT"/>
</dbReference>
<keyword evidence="3" id="KW-0732">Signal</keyword>
<accession>A0A085MWB5</accession>
<feature type="chain" id="PRO_5001795527" description="ILEI/PANDER domain-containing protein" evidence="3">
    <location>
        <begin position="23"/>
        <end position="845"/>
    </location>
</feature>
<reference evidence="5" key="1">
    <citation type="journal article" date="2014" name="Nat. Genet.">
        <title>Genome and transcriptome of the porcine whipworm Trichuris suis.</title>
        <authorList>
            <person name="Jex A.R."/>
            <person name="Nejsum P."/>
            <person name="Schwarz E.M."/>
            <person name="Hu L."/>
            <person name="Young N.D."/>
            <person name="Hall R.S."/>
            <person name="Korhonen P.K."/>
            <person name="Liao S."/>
            <person name="Thamsborg S."/>
            <person name="Xia J."/>
            <person name="Xu P."/>
            <person name="Wang S."/>
            <person name="Scheerlinck J.P."/>
            <person name="Hofmann A."/>
            <person name="Sternberg P.W."/>
            <person name="Wang J."/>
            <person name="Gasser R.B."/>
        </authorList>
    </citation>
    <scope>NUCLEOTIDE SEQUENCE [LARGE SCALE GENOMIC DNA]</scope>
    <source>
        <strain evidence="5">DCEP-RM93F</strain>
    </source>
</reference>
<evidence type="ECO:0000256" key="1">
    <source>
        <dbReference type="SAM" id="MobiDB-lite"/>
    </source>
</evidence>
<keyword evidence="2" id="KW-0812">Transmembrane</keyword>
<dbReference type="GO" id="GO:0000139">
    <property type="term" value="C:Golgi membrane"/>
    <property type="evidence" value="ECO:0007669"/>
    <property type="project" value="TreeGrafter"/>
</dbReference>
<protein>
    <recommendedName>
        <fullName evidence="4">ILEI/PANDER domain-containing protein</fullName>
    </recommendedName>
</protein>
<sequence length="845" mass="95141">MMPLISAAFLGSVFVRLISVDAITSRKGGIFGVGTKLRPLEGTHFSTDVSVVELNSMNSSFWTMNSSSRRCLQFWKLKLSNIIWQRRRTWHSLLLVLVVAWLLYICLPELILYRIGNGRISLSKNSLFSHQDHLGDYESGIVGLKHKIDNNSEFLSFSHEVAQSQLEHIRTSEDREKCGALMKCENKKILIALHSGKESTTSPYVCINGRVIMSRETNGAGRGLNVIVLEPITGIVVRRSNFDTYWLKGWQSSFLYNTALDIFLSQLTTEQLVIALTHDDAWTRLSSAIKETLQSLGSSMINKLNFRGSWFFIGQKGIKGFSPFENLHRSEDGKKWAPPVSAKMCVPYKLEGLNLPKSPAPVNSLVNQKKESFCKSHDGYFELCEDDAFSEVLDWSVQPQSNARNENVSKVPILVIPGFDLNELCATLRSIVIQPGLNASNVLVVYEDNFQEIKDLVELFNFTTKLITSKPTYHEYFAEAIQSAWDAFPSSEYAIVIEEEAVLSPDFLSFMDQLLPVFESEPKFASISAWNHLSNNTSRVYLAEGFPGFGFMLKRSFYTRNMKGRMGLCCDRRSWHGWNTVSSPTVYTLVPEISRISRKPYVSSGRYSYDQAALFQYPRIMNSEVKPVISQVNQLRLVAYSKNIQSLIASTETLPYLNCTQGDQLALVALPNVLPALHGFSIRLSMHGITMDSVCSCFRIYCPKDSSFRNYFNGILRFSYQGKPIHTDLLSYVVKPISRRFTTQQNGGNPQAQVTAFDQLQPVTVLRNFAANVSRAGGDEHPCTYFGYTLNSSIPAIGGPRKTAMPLKSRSRPKALVRRPMPTSLSVTKDRMDINAPMPAPKRQQ</sequence>
<keyword evidence="2" id="KW-0472">Membrane</keyword>
<dbReference type="Proteomes" id="UP000030758">
    <property type="component" value="Unassembled WGS sequence"/>
</dbReference>
<feature type="region of interest" description="Disordered" evidence="1">
    <location>
        <begin position="799"/>
        <end position="845"/>
    </location>
</feature>
<dbReference type="InterPro" id="IPR029044">
    <property type="entry name" value="Nucleotide-diphossugar_trans"/>
</dbReference>
<feature type="transmembrane region" description="Helical" evidence="2">
    <location>
        <begin position="90"/>
        <end position="113"/>
    </location>
</feature>
<organism evidence="5">
    <name type="scientific">Trichuris suis</name>
    <name type="common">pig whipworm</name>
    <dbReference type="NCBI Taxonomy" id="68888"/>
    <lineage>
        <taxon>Eukaryota</taxon>
        <taxon>Metazoa</taxon>
        <taxon>Ecdysozoa</taxon>
        <taxon>Nematoda</taxon>
        <taxon>Enoplea</taxon>
        <taxon>Dorylaimia</taxon>
        <taxon>Trichinellida</taxon>
        <taxon>Trichuridae</taxon>
        <taxon>Trichuris</taxon>
    </lineage>
</organism>
<feature type="signal peptide" evidence="3">
    <location>
        <begin position="1"/>
        <end position="22"/>
    </location>
</feature>
<dbReference type="GO" id="GO:0047223">
    <property type="term" value="F:beta-1,3-galactosyl-O-glycosyl-glycoprotein beta-1,3-N-acetylglucosaminyltransferase activity"/>
    <property type="evidence" value="ECO:0007669"/>
    <property type="project" value="TreeGrafter"/>
</dbReference>
<feature type="domain" description="ILEI/PANDER" evidence="4">
    <location>
        <begin position="222"/>
        <end position="317"/>
    </location>
</feature>
<dbReference type="Gene3D" id="3.90.550.10">
    <property type="entry name" value="Spore Coat Polysaccharide Biosynthesis Protein SpsA, Chain A"/>
    <property type="match status" value="1"/>
</dbReference>
<evidence type="ECO:0000256" key="3">
    <source>
        <dbReference type="SAM" id="SignalP"/>
    </source>
</evidence>
<dbReference type="PROSITE" id="PS52031">
    <property type="entry name" value="GG_LECTIN"/>
    <property type="match status" value="1"/>
</dbReference>
<dbReference type="EMBL" id="KL367621">
    <property type="protein sequence ID" value="KFD61511.1"/>
    <property type="molecule type" value="Genomic_DNA"/>
</dbReference>
<dbReference type="SUPFAM" id="SSF53448">
    <property type="entry name" value="Nucleotide-diphospho-sugar transferases"/>
    <property type="match status" value="1"/>
</dbReference>